<dbReference type="EMBL" id="DS995702">
    <property type="protein sequence ID" value="EEQ28829.1"/>
    <property type="molecule type" value="Genomic_DNA"/>
</dbReference>
<dbReference type="HOGENOM" id="CLU_847232_0_0_1"/>
<dbReference type="GeneID" id="9222970"/>
<gene>
    <name evidence="1" type="ORF">MCYG_01648</name>
</gene>
<dbReference type="VEuPathDB" id="FungiDB:MCYG_01648"/>
<accession>C5FHB0</accession>
<keyword evidence="2" id="KW-1185">Reference proteome</keyword>
<dbReference type="AlphaFoldDB" id="C5FHB0"/>
<protein>
    <submittedName>
        <fullName evidence="1">Uncharacterized protein</fullName>
    </submittedName>
</protein>
<dbReference type="OrthoDB" id="4405280at2759"/>
<proteinExistence type="predicted"/>
<reference evidence="2" key="1">
    <citation type="journal article" date="2012" name="MBio">
        <title>Comparative genome analysis of Trichophyton rubrum and related dermatophytes reveals candidate genes involved in infection.</title>
        <authorList>
            <person name="Martinez D.A."/>
            <person name="Oliver B.G."/>
            <person name="Graeser Y."/>
            <person name="Goldberg J.M."/>
            <person name="Li W."/>
            <person name="Martinez-Rossi N.M."/>
            <person name="Monod M."/>
            <person name="Shelest E."/>
            <person name="Barton R.C."/>
            <person name="Birch E."/>
            <person name="Brakhage A.A."/>
            <person name="Chen Z."/>
            <person name="Gurr S.J."/>
            <person name="Heiman D."/>
            <person name="Heitman J."/>
            <person name="Kosti I."/>
            <person name="Rossi A."/>
            <person name="Saif S."/>
            <person name="Samalova M."/>
            <person name="Saunders C.W."/>
            <person name="Shea T."/>
            <person name="Summerbell R.C."/>
            <person name="Xu J."/>
            <person name="Young S."/>
            <person name="Zeng Q."/>
            <person name="Birren B.W."/>
            <person name="Cuomo C.A."/>
            <person name="White T.C."/>
        </authorList>
    </citation>
    <scope>NUCLEOTIDE SEQUENCE [LARGE SCALE GENOMIC DNA]</scope>
    <source>
        <strain evidence="2">ATCC MYA-4605 / CBS 113480</strain>
    </source>
</reference>
<dbReference type="RefSeq" id="XP_002848714.1">
    <property type="nucleotide sequence ID" value="XM_002848668.1"/>
</dbReference>
<sequence>MPISTSSLADDKYVFPCTYDTEQPVYLAKYIVQSWMKHRKVGSDSRHRPFDSHIGVRYTQKIIIGSRTQTNLWHYDENERSSRSLQNRAQHFSLPQSPTDIIIHLYLIGSFLRRRSIYTLYHDKILYGIPASHCSERQHGLRCRRNLRNKLEDEDSGSSVEVDQAQRGPTEFCLQNACVAKLKRRGDCSGGKRCLAQDFCDPTDNICKLKKKSGTCSINEDYICKICVRGMYFSKHTCASDKDCSDGLTCRYPLQRAFSEQAVRSSLLFYAGLEAVFQGPGAMLSWETRDASLVFVCTDPSIVPRPPMDFSAVATRTASRAIVKLYSR</sequence>
<organism evidence="1 2">
    <name type="scientific">Arthroderma otae (strain ATCC MYA-4605 / CBS 113480)</name>
    <name type="common">Microsporum canis</name>
    <dbReference type="NCBI Taxonomy" id="554155"/>
    <lineage>
        <taxon>Eukaryota</taxon>
        <taxon>Fungi</taxon>
        <taxon>Dikarya</taxon>
        <taxon>Ascomycota</taxon>
        <taxon>Pezizomycotina</taxon>
        <taxon>Eurotiomycetes</taxon>
        <taxon>Eurotiomycetidae</taxon>
        <taxon>Onygenales</taxon>
        <taxon>Arthrodermataceae</taxon>
        <taxon>Microsporum</taxon>
    </lineage>
</organism>
<evidence type="ECO:0000313" key="2">
    <source>
        <dbReference type="Proteomes" id="UP000002035"/>
    </source>
</evidence>
<dbReference type="Proteomes" id="UP000002035">
    <property type="component" value="Unassembled WGS sequence"/>
</dbReference>
<name>C5FHB0_ARTOC</name>
<evidence type="ECO:0000313" key="1">
    <source>
        <dbReference type="EMBL" id="EEQ28829.1"/>
    </source>
</evidence>